<evidence type="ECO:0000313" key="2">
    <source>
        <dbReference type="EMBL" id="KAJ7225294.1"/>
    </source>
</evidence>
<feature type="compositionally biased region" description="Basic and acidic residues" evidence="1">
    <location>
        <begin position="90"/>
        <end position="109"/>
    </location>
</feature>
<evidence type="ECO:0000313" key="3">
    <source>
        <dbReference type="Proteomes" id="UP001219525"/>
    </source>
</evidence>
<gene>
    <name evidence="2" type="ORF">GGX14DRAFT_386211</name>
</gene>
<sequence length="140" mass="15216">MALTLKNLMAFSTTKSNSQVFVMAVRATLDVSHKAAGQRGILRASYDKIESIYSPGQRGILRERGAYLRESGLGVRGTWGREASEAEAQGVRDPEVKPQRPKGRPELQRIRAKANDSGNTAQGQPRGFGSTSRVFGAARL</sequence>
<comment type="caution">
    <text evidence="2">The sequence shown here is derived from an EMBL/GenBank/DDBJ whole genome shotgun (WGS) entry which is preliminary data.</text>
</comment>
<feature type="region of interest" description="Disordered" evidence="1">
    <location>
        <begin position="80"/>
        <end position="140"/>
    </location>
</feature>
<keyword evidence="3" id="KW-1185">Reference proteome</keyword>
<dbReference type="AlphaFoldDB" id="A0AAD6YNT7"/>
<proteinExistence type="predicted"/>
<dbReference type="EMBL" id="JARJCW010000004">
    <property type="protein sequence ID" value="KAJ7225294.1"/>
    <property type="molecule type" value="Genomic_DNA"/>
</dbReference>
<accession>A0AAD6YNT7</accession>
<protein>
    <submittedName>
        <fullName evidence="2">Uncharacterized protein</fullName>
    </submittedName>
</protein>
<name>A0AAD6YNT7_9AGAR</name>
<evidence type="ECO:0000256" key="1">
    <source>
        <dbReference type="SAM" id="MobiDB-lite"/>
    </source>
</evidence>
<organism evidence="2 3">
    <name type="scientific">Mycena pura</name>
    <dbReference type="NCBI Taxonomy" id="153505"/>
    <lineage>
        <taxon>Eukaryota</taxon>
        <taxon>Fungi</taxon>
        <taxon>Dikarya</taxon>
        <taxon>Basidiomycota</taxon>
        <taxon>Agaricomycotina</taxon>
        <taxon>Agaricomycetes</taxon>
        <taxon>Agaricomycetidae</taxon>
        <taxon>Agaricales</taxon>
        <taxon>Marasmiineae</taxon>
        <taxon>Mycenaceae</taxon>
        <taxon>Mycena</taxon>
    </lineage>
</organism>
<feature type="compositionally biased region" description="Polar residues" evidence="1">
    <location>
        <begin position="116"/>
        <end position="133"/>
    </location>
</feature>
<reference evidence="2" key="1">
    <citation type="submission" date="2023-03" db="EMBL/GenBank/DDBJ databases">
        <title>Massive genome expansion in bonnet fungi (Mycena s.s.) driven by repeated elements and novel gene families across ecological guilds.</title>
        <authorList>
            <consortium name="Lawrence Berkeley National Laboratory"/>
            <person name="Harder C.B."/>
            <person name="Miyauchi S."/>
            <person name="Viragh M."/>
            <person name="Kuo A."/>
            <person name="Thoen E."/>
            <person name="Andreopoulos B."/>
            <person name="Lu D."/>
            <person name="Skrede I."/>
            <person name="Drula E."/>
            <person name="Henrissat B."/>
            <person name="Morin E."/>
            <person name="Kohler A."/>
            <person name="Barry K."/>
            <person name="LaButti K."/>
            <person name="Morin E."/>
            <person name="Salamov A."/>
            <person name="Lipzen A."/>
            <person name="Mereny Z."/>
            <person name="Hegedus B."/>
            <person name="Baldrian P."/>
            <person name="Stursova M."/>
            <person name="Weitz H."/>
            <person name="Taylor A."/>
            <person name="Grigoriev I.V."/>
            <person name="Nagy L.G."/>
            <person name="Martin F."/>
            <person name="Kauserud H."/>
        </authorList>
    </citation>
    <scope>NUCLEOTIDE SEQUENCE</scope>
    <source>
        <strain evidence="2">9144</strain>
    </source>
</reference>
<dbReference type="Proteomes" id="UP001219525">
    <property type="component" value="Unassembled WGS sequence"/>
</dbReference>